<evidence type="ECO:0000256" key="1">
    <source>
        <dbReference type="ARBA" id="ARBA00007162"/>
    </source>
</evidence>
<dbReference type="Gene3D" id="3.40.190.10">
    <property type="entry name" value="Periplasmic binding protein-like II"/>
    <property type="match status" value="2"/>
</dbReference>
<keyword evidence="2" id="KW-0732">Signal</keyword>
<accession>A0A5D0MJI8</accession>
<dbReference type="Pfam" id="PF12974">
    <property type="entry name" value="Phosphonate-bd"/>
    <property type="match status" value="1"/>
</dbReference>
<evidence type="ECO:0000256" key="3">
    <source>
        <dbReference type="SAM" id="Coils"/>
    </source>
</evidence>
<proteinExistence type="inferred from homology"/>
<keyword evidence="3" id="KW-0175">Coiled coil</keyword>
<dbReference type="PANTHER" id="PTHR35841">
    <property type="entry name" value="PHOSPHONATES-BINDING PERIPLASMIC PROTEIN"/>
    <property type="match status" value="1"/>
</dbReference>
<dbReference type="GO" id="GO:0055085">
    <property type="term" value="P:transmembrane transport"/>
    <property type="evidence" value="ECO:0007669"/>
    <property type="project" value="InterPro"/>
</dbReference>
<dbReference type="NCBIfam" id="TIGR03431">
    <property type="entry name" value="PhnD"/>
    <property type="match status" value="1"/>
</dbReference>
<comment type="caution">
    <text evidence="4">The sequence shown here is derived from an EMBL/GenBank/DDBJ whole genome shotgun (WGS) entry which is preliminary data.</text>
</comment>
<evidence type="ECO:0000256" key="2">
    <source>
        <dbReference type="ARBA" id="ARBA00022729"/>
    </source>
</evidence>
<gene>
    <name evidence="4" type="primary">phnD</name>
    <name evidence="4" type="ORF">FXF49_07840</name>
</gene>
<evidence type="ECO:0000313" key="4">
    <source>
        <dbReference type="EMBL" id="TYB33146.1"/>
    </source>
</evidence>
<evidence type="ECO:0000313" key="5">
    <source>
        <dbReference type="Proteomes" id="UP000323337"/>
    </source>
</evidence>
<protein>
    <submittedName>
        <fullName evidence="4">Phosphonate ABC transporter substrate-binding protein</fullName>
    </submittedName>
</protein>
<dbReference type="Proteomes" id="UP000323337">
    <property type="component" value="Unassembled WGS sequence"/>
</dbReference>
<dbReference type="SUPFAM" id="SSF53850">
    <property type="entry name" value="Periplasmic binding protein-like II"/>
    <property type="match status" value="1"/>
</dbReference>
<dbReference type="InterPro" id="IPR005770">
    <property type="entry name" value="PhnD"/>
</dbReference>
<reference evidence="4 5" key="1">
    <citation type="submission" date="2019-08" db="EMBL/GenBank/DDBJ databases">
        <title>Genomic characterization of a novel candidate phylum (ARYD3) from a high temperature, high salinity tertiary oil reservoir in north central Oklahoma, USA.</title>
        <authorList>
            <person name="Youssef N.H."/>
            <person name="Yadav A."/>
            <person name="Elshahed M.S."/>
        </authorList>
    </citation>
    <scope>NUCLEOTIDE SEQUENCE [LARGE SCALE GENOMIC DNA]</scope>
    <source>
        <strain evidence="4">ARYD1</strain>
    </source>
</reference>
<dbReference type="RefSeq" id="WP_303701343.1">
    <property type="nucleotide sequence ID" value="NZ_VSIV01000190.1"/>
</dbReference>
<dbReference type="EMBL" id="VSIV01000190">
    <property type="protein sequence ID" value="TYB33146.1"/>
    <property type="molecule type" value="Genomic_DNA"/>
</dbReference>
<feature type="non-terminal residue" evidence="4">
    <location>
        <position position="1"/>
    </location>
</feature>
<dbReference type="InterPro" id="IPR017797">
    <property type="entry name" value="Phosphnate-bd"/>
</dbReference>
<feature type="coiled-coil region" evidence="3">
    <location>
        <begin position="281"/>
        <end position="308"/>
    </location>
</feature>
<dbReference type="NCBIfam" id="TIGR01098">
    <property type="entry name" value="3A0109s03R"/>
    <property type="match status" value="1"/>
</dbReference>
<organism evidence="4 5">
    <name type="scientific">Flexistipes sinusarabici</name>
    <dbReference type="NCBI Taxonomy" id="2352"/>
    <lineage>
        <taxon>Bacteria</taxon>
        <taxon>Pseudomonadati</taxon>
        <taxon>Deferribacterota</taxon>
        <taxon>Deferribacteres</taxon>
        <taxon>Deferribacterales</taxon>
        <taxon>Flexistipitaceae</taxon>
        <taxon>Flexistipes</taxon>
    </lineage>
</organism>
<dbReference type="AlphaFoldDB" id="A0A5D0MJI8"/>
<comment type="similarity">
    <text evidence="1">Belongs to the phosphate/phosphite/phosphonate binding protein family.</text>
</comment>
<sequence length="317" mass="35379">SSVYADSHGNMPEQINFGIIPTESTTALEKSFKPFFEDMEDFLGIPVKPFFASDYAGIIEGMRFDKVDIAWYGNKSAIEAVDRAGGEVFVQTIKDDGTRGYYSHLITYKGSGVDSLEDVLECDKTLTFSNGDPNSTSGFAIPGYYVWAKNGITPEECFKRVTSSNHGGNAVAVATKKVHVATNNNESLYRFSQQKPELAKNIKIIWTSPIIPSDPIVWREDLPGKLKEKIVYFFIQYGRYGSIDKIERERKVLAQMSDGWGPFLASSNAQLLDVRKIEAFKKKLKAENNNDQDALKGAEAEIKRLEELSKVYGEGGY</sequence>
<dbReference type="GO" id="GO:0043190">
    <property type="term" value="C:ATP-binding cassette (ABC) transporter complex"/>
    <property type="evidence" value="ECO:0007669"/>
    <property type="project" value="InterPro"/>
</dbReference>
<dbReference type="GO" id="GO:0015716">
    <property type="term" value="P:organic phosphonate transport"/>
    <property type="evidence" value="ECO:0007669"/>
    <property type="project" value="InterPro"/>
</dbReference>
<name>A0A5D0MJI8_FLESI</name>
<dbReference type="PANTHER" id="PTHR35841:SF1">
    <property type="entry name" value="PHOSPHONATES-BINDING PERIPLASMIC PROTEIN"/>
    <property type="match status" value="1"/>
</dbReference>